<keyword evidence="2" id="KW-1133">Transmembrane helix</keyword>
<reference evidence="3 4" key="1">
    <citation type="submission" date="2018-01" db="EMBL/GenBank/DDBJ databases">
        <title>Draft genome sequence of Jiangella sp. GTF31.</title>
        <authorList>
            <person name="Sahin N."/>
            <person name="Ay H."/>
            <person name="Saygin H."/>
        </authorList>
    </citation>
    <scope>NUCLEOTIDE SEQUENCE [LARGE SCALE GENOMIC DNA]</scope>
    <source>
        <strain evidence="3 4">GTF31</strain>
    </source>
</reference>
<dbReference type="EMBL" id="POTW01000014">
    <property type="protein sequence ID" value="PZF84550.1"/>
    <property type="molecule type" value="Genomic_DNA"/>
</dbReference>
<keyword evidence="2" id="KW-0472">Membrane</keyword>
<dbReference type="Proteomes" id="UP000248764">
    <property type="component" value="Unassembled WGS sequence"/>
</dbReference>
<feature type="region of interest" description="Disordered" evidence="1">
    <location>
        <begin position="1"/>
        <end position="25"/>
    </location>
</feature>
<evidence type="ECO:0000256" key="1">
    <source>
        <dbReference type="SAM" id="MobiDB-lite"/>
    </source>
</evidence>
<protein>
    <submittedName>
        <fullName evidence="3">Uncharacterized protein</fullName>
    </submittedName>
</protein>
<evidence type="ECO:0000313" key="4">
    <source>
        <dbReference type="Proteomes" id="UP000248764"/>
    </source>
</evidence>
<organism evidence="3 4">
    <name type="scientific">Jiangella anatolica</name>
    <dbReference type="NCBI Taxonomy" id="2670374"/>
    <lineage>
        <taxon>Bacteria</taxon>
        <taxon>Bacillati</taxon>
        <taxon>Actinomycetota</taxon>
        <taxon>Actinomycetes</taxon>
        <taxon>Jiangellales</taxon>
        <taxon>Jiangellaceae</taxon>
        <taxon>Jiangella</taxon>
    </lineage>
</organism>
<accession>A0A2W2BGY4</accession>
<evidence type="ECO:0000313" key="3">
    <source>
        <dbReference type="EMBL" id="PZF84550.1"/>
    </source>
</evidence>
<evidence type="ECO:0000256" key="2">
    <source>
        <dbReference type="SAM" id="Phobius"/>
    </source>
</evidence>
<keyword evidence="2" id="KW-0812">Transmembrane</keyword>
<sequence>TPSPTPTPSDTSTPVARSSSTPGTDAGIAPYVLLVALLIGAAAAVAGPALTRLGARFAHKA</sequence>
<feature type="transmembrane region" description="Helical" evidence="2">
    <location>
        <begin position="28"/>
        <end position="50"/>
    </location>
</feature>
<feature type="non-terminal residue" evidence="3">
    <location>
        <position position="1"/>
    </location>
</feature>
<comment type="caution">
    <text evidence="3">The sequence shown here is derived from an EMBL/GenBank/DDBJ whole genome shotgun (WGS) entry which is preliminary data.</text>
</comment>
<gene>
    <name evidence="3" type="ORF">C1I92_07825</name>
</gene>
<keyword evidence="4" id="KW-1185">Reference proteome</keyword>
<dbReference type="AlphaFoldDB" id="A0A2W2BGY4"/>
<name>A0A2W2BGY4_9ACTN</name>
<proteinExistence type="predicted"/>